<comment type="caution">
    <text evidence="1">The sequence shown here is derived from an EMBL/GenBank/DDBJ whole genome shotgun (WGS) entry which is preliminary data.</text>
</comment>
<dbReference type="AlphaFoldDB" id="A0AAV4SF29"/>
<evidence type="ECO:0000313" key="2">
    <source>
        <dbReference type="Proteomes" id="UP001054837"/>
    </source>
</evidence>
<dbReference type="EMBL" id="BPLQ01007633">
    <property type="protein sequence ID" value="GIY31316.1"/>
    <property type="molecule type" value="Genomic_DNA"/>
</dbReference>
<accession>A0AAV4SF29</accession>
<name>A0AAV4SF29_9ARAC</name>
<proteinExistence type="predicted"/>
<reference evidence="1 2" key="1">
    <citation type="submission" date="2021-06" db="EMBL/GenBank/DDBJ databases">
        <title>Caerostris darwini draft genome.</title>
        <authorList>
            <person name="Kono N."/>
            <person name="Arakawa K."/>
        </authorList>
    </citation>
    <scope>NUCLEOTIDE SEQUENCE [LARGE SCALE GENOMIC DNA]</scope>
</reference>
<keyword evidence="2" id="KW-1185">Reference proteome</keyword>
<dbReference type="Proteomes" id="UP001054837">
    <property type="component" value="Unassembled WGS sequence"/>
</dbReference>
<evidence type="ECO:0000313" key="1">
    <source>
        <dbReference type="EMBL" id="GIY31316.1"/>
    </source>
</evidence>
<protein>
    <submittedName>
        <fullName evidence="1">Uncharacterized protein</fullName>
    </submittedName>
</protein>
<gene>
    <name evidence="1" type="ORF">CDAR_179981</name>
</gene>
<sequence length="126" mass="14596">MYCFYSSIKRKTCIILVETYGDNQCRKNSMASRQIATDHSLTKEAMRTASERHNTCGVHLQYLSYTFISPEVSRKDFVPDIEQADIRPLYTSRPARFLLQDPSGEIFWVTRDLYGCFMGQTAFLCL</sequence>
<organism evidence="1 2">
    <name type="scientific">Caerostris darwini</name>
    <dbReference type="NCBI Taxonomy" id="1538125"/>
    <lineage>
        <taxon>Eukaryota</taxon>
        <taxon>Metazoa</taxon>
        <taxon>Ecdysozoa</taxon>
        <taxon>Arthropoda</taxon>
        <taxon>Chelicerata</taxon>
        <taxon>Arachnida</taxon>
        <taxon>Araneae</taxon>
        <taxon>Araneomorphae</taxon>
        <taxon>Entelegynae</taxon>
        <taxon>Araneoidea</taxon>
        <taxon>Araneidae</taxon>
        <taxon>Caerostris</taxon>
    </lineage>
</organism>